<evidence type="ECO:0000313" key="3">
    <source>
        <dbReference type="Proteomes" id="UP001519460"/>
    </source>
</evidence>
<dbReference type="PANTHER" id="PTHR16238">
    <property type="entry name" value="GEM-ASSOCIATED PROTEIN 8"/>
    <property type="match status" value="1"/>
</dbReference>
<comment type="caution">
    <text evidence="2">The sequence shown here is derived from an EMBL/GenBank/DDBJ whole genome shotgun (WGS) entry which is preliminary data.</text>
</comment>
<evidence type="ECO:0000313" key="2">
    <source>
        <dbReference type="EMBL" id="KAK7503845.1"/>
    </source>
</evidence>
<keyword evidence="3" id="KW-1185">Reference proteome</keyword>
<dbReference type="Pfam" id="PF15348">
    <property type="entry name" value="GEMIN8"/>
    <property type="match status" value="1"/>
</dbReference>
<feature type="compositionally biased region" description="Basic and acidic residues" evidence="1">
    <location>
        <begin position="13"/>
        <end position="27"/>
    </location>
</feature>
<feature type="region of interest" description="Disordered" evidence="1">
    <location>
        <begin position="1"/>
        <end position="27"/>
    </location>
</feature>
<reference evidence="2 3" key="1">
    <citation type="journal article" date="2023" name="Sci. Data">
        <title>Genome assembly of the Korean intertidal mud-creeper Batillaria attramentaria.</title>
        <authorList>
            <person name="Patra A.K."/>
            <person name="Ho P.T."/>
            <person name="Jun S."/>
            <person name="Lee S.J."/>
            <person name="Kim Y."/>
            <person name="Won Y.J."/>
        </authorList>
    </citation>
    <scope>NUCLEOTIDE SEQUENCE [LARGE SCALE GENOMIC DNA]</scope>
    <source>
        <strain evidence="2">Wonlab-2016</strain>
    </source>
</reference>
<dbReference type="Proteomes" id="UP001519460">
    <property type="component" value="Unassembled WGS sequence"/>
</dbReference>
<dbReference type="EMBL" id="JACVVK020000018">
    <property type="protein sequence ID" value="KAK7503845.1"/>
    <property type="molecule type" value="Genomic_DNA"/>
</dbReference>
<accession>A0ABD0LWF3</accession>
<proteinExistence type="predicted"/>
<organism evidence="2 3">
    <name type="scientific">Batillaria attramentaria</name>
    <dbReference type="NCBI Taxonomy" id="370345"/>
    <lineage>
        <taxon>Eukaryota</taxon>
        <taxon>Metazoa</taxon>
        <taxon>Spiralia</taxon>
        <taxon>Lophotrochozoa</taxon>
        <taxon>Mollusca</taxon>
        <taxon>Gastropoda</taxon>
        <taxon>Caenogastropoda</taxon>
        <taxon>Sorbeoconcha</taxon>
        <taxon>Cerithioidea</taxon>
        <taxon>Batillariidae</taxon>
        <taxon>Batillaria</taxon>
    </lineage>
</organism>
<name>A0ABD0LWF3_9CAEN</name>
<sequence>MLDFFAHTHKHRLEREARKKSEKTKKEETLVNIEEVRSDQKERTVEAPREQPGSRRTAEMRLLYGKGAAMIHGMETALQMNFDRNLDVRQPKPWPNMPFKVIFDR</sequence>
<dbReference type="InterPro" id="IPR034754">
    <property type="entry name" value="GEMIN8"/>
</dbReference>
<evidence type="ECO:0000256" key="1">
    <source>
        <dbReference type="SAM" id="MobiDB-lite"/>
    </source>
</evidence>
<protein>
    <submittedName>
        <fullName evidence="2">Uncharacterized protein</fullName>
    </submittedName>
</protein>
<dbReference type="AlphaFoldDB" id="A0ABD0LWF3"/>
<gene>
    <name evidence="2" type="ORF">BaRGS_00004968</name>
</gene>
<dbReference type="PANTHER" id="PTHR16238:SF7">
    <property type="entry name" value="GEM-ASSOCIATED PROTEIN 8"/>
    <property type="match status" value="1"/>
</dbReference>